<gene>
    <name evidence="1" type="ORF">Slati_1906700</name>
</gene>
<reference evidence="1" key="1">
    <citation type="submission" date="2020-06" db="EMBL/GenBank/DDBJ databases">
        <authorList>
            <person name="Li T."/>
            <person name="Hu X."/>
            <person name="Zhang T."/>
            <person name="Song X."/>
            <person name="Zhang H."/>
            <person name="Dai N."/>
            <person name="Sheng W."/>
            <person name="Hou X."/>
            <person name="Wei L."/>
        </authorList>
    </citation>
    <scope>NUCLEOTIDE SEQUENCE</scope>
    <source>
        <strain evidence="1">KEN1</strain>
        <tissue evidence="1">Leaf</tissue>
    </source>
</reference>
<reference evidence="1" key="2">
    <citation type="journal article" date="2024" name="Plant">
        <title>Genomic evolution and insights into agronomic trait innovations of Sesamum species.</title>
        <authorList>
            <person name="Miao H."/>
            <person name="Wang L."/>
            <person name="Qu L."/>
            <person name="Liu H."/>
            <person name="Sun Y."/>
            <person name="Le M."/>
            <person name="Wang Q."/>
            <person name="Wei S."/>
            <person name="Zheng Y."/>
            <person name="Lin W."/>
            <person name="Duan Y."/>
            <person name="Cao H."/>
            <person name="Xiong S."/>
            <person name="Wang X."/>
            <person name="Wei L."/>
            <person name="Li C."/>
            <person name="Ma Q."/>
            <person name="Ju M."/>
            <person name="Zhao R."/>
            <person name="Li G."/>
            <person name="Mu C."/>
            <person name="Tian Q."/>
            <person name="Mei H."/>
            <person name="Zhang T."/>
            <person name="Gao T."/>
            <person name="Zhang H."/>
        </authorList>
    </citation>
    <scope>NUCLEOTIDE SEQUENCE</scope>
    <source>
        <strain evidence="1">KEN1</strain>
    </source>
</reference>
<name>A0AAW2X266_9LAMI</name>
<protein>
    <submittedName>
        <fullName evidence="1">Uncharacterized protein</fullName>
    </submittedName>
</protein>
<dbReference type="AlphaFoldDB" id="A0AAW2X266"/>
<organism evidence="1">
    <name type="scientific">Sesamum latifolium</name>
    <dbReference type="NCBI Taxonomy" id="2727402"/>
    <lineage>
        <taxon>Eukaryota</taxon>
        <taxon>Viridiplantae</taxon>
        <taxon>Streptophyta</taxon>
        <taxon>Embryophyta</taxon>
        <taxon>Tracheophyta</taxon>
        <taxon>Spermatophyta</taxon>
        <taxon>Magnoliopsida</taxon>
        <taxon>eudicotyledons</taxon>
        <taxon>Gunneridae</taxon>
        <taxon>Pentapetalae</taxon>
        <taxon>asterids</taxon>
        <taxon>lamiids</taxon>
        <taxon>Lamiales</taxon>
        <taxon>Pedaliaceae</taxon>
        <taxon>Sesamum</taxon>
    </lineage>
</organism>
<sequence>MEAWTNRKGLDTSKAYEYFRPKRTRQPWQTAIWKAFIPPKYSFVLDYGEGLQHVTDCRSFKRKKHVRFASTDGNQPGTYSLSAHSVTLCGPISGTGLASVDVCQPFSAQ</sequence>
<evidence type="ECO:0000313" key="1">
    <source>
        <dbReference type="EMBL" id="KAL0447788.1"/>
    </source>
</evidence>
<dbReference type="EMBL" id="JACGWN010000006">
    <property type="protein sequence ID" value="KAL0447788.1"/>
    <property type="molecule type" value="Genomic_DNA"/>
</dbReference>
<proteinExistence type="predicted"/>
<comment type="caution">
    <text evidence="1">The sequence shown here is derived from an EMBL/GenBank/DDBJ whole genome shotgun (WGS) entry which is preliminary data.</text>
</comment>
<accession>A0AAW2X266</accession>